<comment type="caution">
    <text evidence="5">The sequence shown here is derived from an EMBL/GenBank/DDBJ whole genome shotgun (WGS) entry which is preliminary data.</text>
</comment>
<dbReference type="OrthoDB" id="662446at2"/>
<evidence type="ECO:0000259" key="4">
    <source>
        <dbReference type="PROSITE" id="PS01124"/>
    </source>
</evidence>
<dbReference type="GO" id="GO:0003700">
    <property type="term" value="F:DNA-binding transcription factor activity"/>
    <property type="evidence" value="ECO:0007669"/>
    <property type="project" value="InterPro"/>
</dbReference>
<dbReference type="AlphaFoldDB" id="A0A1A7R2X9"/>
<dbReference type="SMART" id="SM00342">
    <property type="entry name" value="HTH_ARAC"/>
    <property type="match status" value="1"/>
</dbReference>
<evidence type="ECO:0000256" key="1">
    <source>
        <dbReference type="ARBA" id="ARBA00023015"/>
    </source>
</evidence>
<feature type="domain" description="HTH araC/xylS-type" evidence="4">
    <location>
        <begin position="160"/>
        <end position="265"/>
    </location>
</feature>
<dbReference type="InterPro" id="IPR050204">
    <property type="entry name" value="AraC_XylS_family_regulators"/>
</dbReference>
<dbReference type="SUPFAM" id="SSF46689">
    <property type="entry name" value="Homeodomain-like"/>
    <property type="match status" value="1"/>
</dbReference>
<evidence type="ECO:0000313" key="5">
    <source>
        <dbReference type="EMBL" id="RAJ20010.1"/>
    </source>
</evidence>
<dbReference type="PANTHER" id="PTHR46796:SF13">
    <property type="entry name" value="HTH-TYPE TRANSCRIPTIONAL ACTIVATOR RHAS"/>
    <property type="match status" value="1"/>
</dbReference>
<dbReference type="GO" id="GO:0043565">
    <property type="term" value="F:sequence-specific DNA binding"/>
    <property type="evidence" value="ECO:0007669"/>
    <property type="project" value="InterPro"/>
</dbReference>
<name>A0A1A7R2X9_9FLAO</name>
<reference evidence="5 6" key="1">
    <citation type="submission" date="2018-06" db="EMBL/GenBank/DDBJ databases">
        <title>Genomic Encyclopedia of Archaeal and Bacterial Type Strains, Phase II (KMG-II): from individual species to whole genera.</title>
        <authorList>
            <person name="Goeker M."/>
        </authorList>
    </citation>
    <scope>NUCLEOTIDE SEQUENCE [LARGE SCALE GENOMIC DNA]</scope>
    <source>
        <strain evidence="5 6">DSM 12408</strain>
    </source>
</reference>
<dbReference type="EMBL" id="QLLQ01000016">
    <property type="protein sequence ID" value="RAJ20010.1"/>
    <property type="molecule type" value="Genomic_DNA"/>
</dbReference>
<keyword evidence="1" id="KW-0805">Transcription regulation</keyword>
<accession>A0A1A7R2X9</accession>
<organism evidence="5 6">
    <name type="scientific">Gelidibacter algens</name>
    <dbReference type="NCBI Taxonomy" id="49280"/>
    <lineage>
        <taxon>Bacteria</taxon>
        <taxon>Pseudomonadati</taxon>
        <taxon>Bacteroidota</taxon>
        <taxon>Flavobacteriia</taxon>
        <taxon>Flavobacteriales</taxon>
        <taxon>Flavobacteriaceae</taxon>
        <taxon>Gelidibacter</taxon>
    </lineage>
</organism>
<gene>
    <name evidence="5" type="ORF">LX77_03224</name>
</gene>
<proteinExistence type="predicted"/>
<keyword evidence="2" id="KW-0238">DNA-binding</keyword>
<evidence type="ECO:0000313" key="6">
    <source>
        <dbReference type="Proteomes" id="UP000248987"/>
    </source>
</evidence>
<keyword evidence="3" id="KW-0804">Transcription</keyword>
<dbReference type="Pfam" id="PF20240">
    <property type="entry name" value="DUF6597"/>
    <property type="match status" value="1"/>
</dbReference>
<dbReference type="InterPro" id="IPR018060">
    <property type="entry name" value="HTH_AraC"/>
</dbReference>
<dbReference type="Gene3D" id="1.10.10.60">
    <property type="entry name" value="Homeodomain-like"/>
    <property type="match status" value="1"/>
</dbReference>
<keyword evidence="6" id="KW-1185">Reference proteome</keyword>
<evidence type="ECO:0000256" key="3">
    <source>
        <dbReference type="ARBA" id="ARBA00023163"/>
    </source>
</evidence>
<dbReference type="STRING" id="49280.A9996_11495"/>
<dbReference type="RefSeq" id="WP_066434925.1">
    <property type="nucleotide sequence ID" value="NZ_LZRN01000023.1"/>
</dbReference>
<dbReference type="PANTHER" id="PTHR46796">
    <property type="entry name" value="HTH-TYPE TRANSCRIPTIONAL ACTIVATOR RHAS-RELATED"/>
    <property type="match status" value="1"/>
</dbReference>
<dbReference type="Pfam" id="PF12833">
    <property type="entry name" value="HTH_18"/>
    <property type="match status" value="1"/>
</dbReference>
<dbReference type="InterPro" id="IPR009057">
    <property type="entry name" value="Homeodomain-like_sf"/>
</dbReference>
<sequence length="288" mass="32777">MKAETFKPSPALSAYIENYMLFDIDWRNVTEISNIWRLIPYGKVAMFFHYGDTYEYSFQGALEPMQRENRAILVGPLTKPVWMKFTGHSRLINIQFKSCGAQAFVPINMAELRNWPSLDLLAVWGSPVNEFLEQLEESPSDTDRIIKLNSFLEKRLLPQPDLIDYVDYTIQQLKANNGTLSIKGLEQKLGISTRQLERLFLVKIGVSPKKMGKLIRLNSAFTSLQTNPDISLTTLSYDAGYYDQSHFCRDFKSITGTEPTKLLSKNTNELFITHGGSFVQPGTTILPS</sequence>
<dbReference type="InterPro" id="IPR046532">
    <property type="entry name" value="DUF6597"/>
</dbReference>
<dbReference type="Proteomes" id="UP000248987">
    <property type="component" value="Unassembled WGS sequence"/>
</dbReference>
<dbReference type="PROSITE" id="PS01124">
    <property type="entry name" value="HTH_ARAC_FAMILY_2"/>
    <property type="match status" value="1"/>
</dbReference>
<protein>
    <submittedName>
        <fullName evidence="5">Helix-turn-helix protein</fullName>
    </submittedName>
</protein>
<evidence type="ECO:0000256" key="2">
    <source>
        <dbReference type="ARBA" id="ARBA00023125"/>
    </source>
</evidence>